<evidence type="ECO:0000313" key="2">
    <source>
        <dbReference type="EMBL" id="GBP58930.1"/>
    </source>
</evidence>
<dbReference type="AlphaFoldDB" id="A0A4C1X7B1"/>
<sequence length="95" mass="10754">MRHRWPCFWSYLFCALGFNPLTERRSGAADECHGCCRCGDNVRQRQLNSLFDVQSKRFNLKINLVVTSIRTALVLVSQVGGASGFDVCMVIIRVN</sequence>
<name>A0A4C1X7B1_EUMVA</name>
<evidence type="ECO:0000313" key="3">
    <source>
        <dbReference type="Proteomes" id="UP000299102"/>
    </source>
</evidence>
<organism evidence="2 3">
    <name type="scientific">Eumeta variegata</name>
    <name type="common">Bagworm moth</name>
    <name type="synonym">Eumeta japonica</name>
    <dbReference type="NCBI Taxonomy" id="151549"/>
    <lineage>
        <taxon>Eukaryota</taxon>
        <taxon>Metazoa</taxon>
        <taxon>Ecdysozoa</taxon>
        <taxon>Arthropoda</taxon>
        <taxon>Hexapoda</taxon>
        <taxon>Insecta</taxon>
        <taxon>Pterygota</taxon>
        <taxon>Neoptera</taxon>
        <taxon>Endopterygota</taxon>
        <taxon>Lepidoptera</taxon>
        <taxon>Glossata</taxon>
        <taxon>Ditrysia</taxon>
        <taxon>Tineoidea</taxon>
        <taxon>Psychidae</taxon>
        <taxon>Oiketicinae</taxon>
        <taxon>Eumeta</taxon>
    </lineage>
</organism>
<dbReference type="EMBL" id="BGZK01000748">
    <property type="protein sequence ID" value="GBP58930.1"/>
    <property type="molecule type" value="Genomic_DNA"/>
</dbReference>
<reference evidence="2 3" key="1">
    <citation type="journal article" date="2019" name="Commun. Biol.">
        <title>The bagworm genome reveals a unique fibroin gene that provides high tensile strength.</title>
        <authorList>
            <person name="Kono N."/>
            <person name="Nakamura H."/>
            <person name="Ohtoshi R."/>
            <person name="Tomita M."/>
            <person name="Numata K."/>
            <person name="Arakawa K."/>
        </authorList>
    </citation>
    <scope>NUCLEOTIDE SEQUENCE [LARGE SCALE GENOMIC DNA]</scope>
</reference>
<accession>A0A4C1X7B1</accession>
<keyword evidence="3" id="KW-1185">Reference proteome</keyword>
<keyword evidence="1" id="KW-0732">Signal</keyword>
<comment type="caution">
    <text evidence="2">The sequence shown here is derived from an EMBL/GenBank/DDBJ whole genome shotgun (WGS) entry which is preliminary data.</text>
</comment>
<evidence type="ECO:0000256" key="1">
    <source>
        <dbReference type="SAM" id="SignalP"/>
    </source>
</evidence>
<feature type="chain" id="PRO_5020030102" description="Secreted protein" evidence="1">
    <location>
        <begin position="18"/>
        <end position="95"/>
    </location>
</feature>
<proteinExistence type="predicted"/>
<evidence type="ECO:0008006" key="4">
    <source>
        <dbReference type="Google" id="ProtNLM"/>
    </source>
</evidence>
<protein>
    <recommendedName>
        <fullName evidence="4">Secreted protein</fullName>
    </recommendedName>
</protein>
<feature type="signal peptide" evidence="1">
    <location>
        <begin position="1"/>
        <end position="17"/>
    </location>
</feature>
<dbReference type="Proteomes" id="UP000299102">
    <property type="component" value="Unassembled WGS sequence"/>
</dbReference>
<gene>
    <name evidence="2" type="ORF">EVAR_46993_1</name>
</gene>